<dbReference type="Gene3D" id="3.30.230.70">
    <property type="entry name" value="GHMP Kinase, N-terminal domain"/>
    <property type="match status" value="3"/>
</dbReference>
<dbReference type="InterPro" id="IPR001247">
    <property type="entry name" value="ExoRNase_PH_dom1"/>
</dbReference>
<dbReference type="InterPro" id="IPR036612">
    <property type="entry name" value="KH_dom_type_1_sf"/>
</dbReference>
<evidence type="ECO:0000256" key="6">
    <source>
        <dbReference type="PROSITE-ProRule" id="PRU00117"/>
    </source>
</evidence>
<dbReference type="Pfam" id="PF03726">
    <property type="entry name" value="PNPase"/>
    <property type="match status" value="1"/>
</dbReference>
<dbReference type="SUPFAM" id="SSF54211">
    <property type="entry name" value="Ribosomal protein S5 domain 2-like"/>
    <property type="match status" value="2"/>
</dbReference>
<evidence type="ECO:0000313" key="8">
    <source>
        <dbReference type="EMBL" id="CAD7453467.1"/>
    </source>
</evidence>
<evidence type="ECO:0000256" key="4">
    <source>
        <dbReference type="ARBA" id="ARBA00022695"/>
    </source>
</evidence>
<keyword evidence="5 6" id="KW-0694">RNA-binding</keyword>
<name>A0A7R9FHU2_9NEOP</name>
<dbReference type="Pfam" id="PF00013">
    <property type="entry name" value="KH_1"/>
    <property type="match status" value="1"/>
</dbReference>
<dbReference type="InterPro" id="IPR015848">
    <property type="entry name" value="PNPase_PH_RNA-bd_bac/org-type"/>
</dbReference>
<dbReference type="EMBL" id="OE000341">
    <property type="protein sequence ID" value="CAD7453467.1"/>
    <property type="molecule type" value="Genomic_DNA"/>
</dbReference>
<dbReference type="GO" id="GO:0000175">
    <property type="term" value="F:3'-5'-RNA exonuclease activity"/>
    <property type="evidence" value="ECO:0007669"/>
    <property type="project" value="TreeGrafter"/>
</dbReference>
<dbReference type="Gene3D" id="1.10.10.400">
    <property type="entry name" value="Polyribonucleotide nucleotidyltransferase, RNA-binding domain"/>
    <property type="match status" value="1"/>
</dbReference>
<protein>
    <recommendedName>
        <fullName evidence="2">polyribonucleotide nucleotidyltransferase</fullName>
        <ecNumber evidence="2">2.7.7.8</ecNumber>
    </recommendedName>
</protein>
<dbReference type="InterPro" id="IPR012162">
    <property type="entry name" value="PNPase"/>
</dbReference>
<accession>A0A7R9FHU2</accession>
<dbReference type="InterPro" id="IPR004088">
    <property type="entry name" value="KH_dom_type_1"/>
</dbReference>
<dbReference type="PANTHER" id="PTHR11252">
    <property type="entry name" value="POLYRIBONUCLEOTIDE NUCLEOTIDYLTRANSFERASE"/>
    <property type="match status" value="1"/>
</dbReference>
<dbReference type="GO" id="GO:0005829">
    <property type="term" value="C:cytosol"/>
    <property type="evidence" value="ECO:0007669"/>
    <property type="project" value="TreeGrafter"/>
</dbReference>
<dbReference type="SUPFAM" id="SSF50249">
    <property type="entry name" value="Nucleic acid-binding proteins"/>
    <property type="match status" value="1"/>
</dbReference>
<sequence>MGRLLSMIRKEVAGLLWRSLTISTGKYARFADGCAVAALGDTSVMVTTVSKNKPSSSSFLPLVVDYRQKAAAAGRIPTNFLRRELGPTEREVLTSRVIDRSLRPLFPEGYCYETQVMCNLLAVDGINDPDVISINAASAALSLSDIPWNGPVGAVRLGFVENEVIVNPTRKELSHSTLNLIVTATRQSLVVMLEASAENILQQDFLKAIKIGVKECQSIVQAIQQLQKHYGKAKREVEGHQHFSQEILEAARSFSDMRLREIFRDHSHDKLSRDIAVNSVRTDVVEKLKHSFSETLDTNTATELFNQICKERFRAMIFEDNIRCDGRSMEQLRNISCEVDMYKPLHGSSLFQRGQTQVFSTVTIDSPDSALKMDPVSMLTSGLKEKNFFLHYEFPPYATKEVGRVGPIGRRELGHGALAEKGLRAVIPKDFPFTIRLTSEVLESNGYDDEVRLFRLKTSLSMFLRPIQRVYPLEVIDHGEDYKMISSRQVSMKDKPKKNEEKMEPVKSAPAFVHWKEVTPDPAIFCVDFVSVDEDVAVCGEVTDADIIAEVLNNNIQAEDVASGDEGQFVSSSSSMASVCGGSLALMDAGVPISSAAAGVAIGLISCYPGNDTKHLEDYKLLTDILGIEDYMGDMDFKLAGTKKGITALQADVKIPGVPLKVIMEAVQQGTDAKSAIIDIMNDTISNPRKQHKENWPIIEKLDVPAHKRSKFIGPGGSNLRRLMVETGVQIRREFENGLFGNGVFVGDTGYGCTYYLITPLEVVATTEESLFQEGQVRTRITIERCFGVWKKRFPILALGMSEVENTPPVADEEQAAIEQAVQQPNLVAHNKILQEDAVKAVSQLEDNIFSVFAPNNSAMDEAKEMIEEFLTTEREPELEFGGIYTAKIVEVRDIGVMVTLYPSMVPALLHNTQLDQRKVNHPSALGLEVGSEMQVKYFGRDPVSGMMRLSRKVLQGPASGVLHNLSDRIS</sequence>
<dbReference type="CDD" id="cd11363">
    <property type="entry name" value="RNase_PH_PNPase_1"/>
    <property type="match status" value="1"/>
</dbReference>
<dbReference type="EC" id="2.7.7.8" evidence="2"/>
<dbReference type="InterPro" id="IPR027408">
    <property type="entry name" value="PNPase/RNase_PH_dom_sf"/>
</dbReference>
<dbReference type="Pfam" id="PF03725">
    <property type="entry name" value="RNase_PH_C"/>
    <property type="match status" value="1"/>
</dbReference>
<reference evidence="8" key="1">
    <citation type="submission" date="2020-11" db="EMBL/GenBank/DDBJ databases">
        <authorList>
            <person name="Tran Van P."/>
        </authorList>
    </citation>
    <scope>NUCLEOTIDE SEQUENCE</scope>
</reference>
<dbReference type="GO" id="GO:0000958">
    <property type="term" value="P:mitochondrial mRNA catabolic process"/>
    <property type="evidence" value="ECO:0007669"/>
    <property type="project" value="TreeGrafter"/>
</dbReference>
<dbReference type="InterPro" id="IPR015847">
    <property type="entry name" value="ExoRNase_PH_dom2"/>
</dbReference>
<evidence type="ECO:0000256" key="3">
    <source>
        <dbReference type="ARBA" id="ARBA00022679"/>
    </source>
</evidence>
<feature type="domain" description="S1 motif" evidence="7">
    <location>
        <begin position="882"/>
        <end position="953"/>
    </location>
</feature>
<dbReference type="GO" id="GO:0005739">
    <property type="term" value="C:mitochondrion"/>
    <property type="evidence" value="ECO:0007669"/>
    <property type="project" value="TreeGrafter"/>
</dbReference>
<dbReference type="Pfam" id="PF01138">
    <property type="entry name" value="RNase_PH"/>
    <property type="match status" value="2"/>
</dbReference>
<dbReference type="PROSITE" id="PS50084">
    <property type="entry name" value="KH_TYPE_1"/>
    <property type="match status" value="1"/>
</dbReference>
<dbReference type="InterPro" id="IPR036345">
    <property type="entry name" value="ExoRNase_PH_dom2_sf"/>
</dbReference>
<dbReference type="Gene3D" id="3.30.1370.10">
    <property type="entry name" value="K Homology domain, type 1"/>
    <property type="match status" value="2"/>
</dbReference>
<dbReference type="PROSITE" id="PS50126">
    <property type="entry name" value="S1"/>
    <property type="match status" value="1"/>
</dbReference>
<dbReference type="InterPro" id="IPR012340">
    <property type="entry name" value="NA-bd_OB-fold"/>
</dbReference>
<dbReference type="GO" id="GO:0003723">
    <property type="term" value="F:RNA binding"/>
    <property type="evidence" value="ECO:0007669"/>
    <property type="project" value="UniProtKB-UniRule"/>
</dbReference>
<evidence type="ECO:0000256" key="2">
    <source>
        <dbReference type="ARBA" id="ARBA00012416"/>
    </source>
</evidence>
<dbReference type="Gene3D" id="2.40.50.140">
    <property type="entry name" value="Nucleic acid-binding proteins"/>
    <property type="match status" value="1"/>
</dbReference>
<dbReference type="AlphaFoldDB" id="A0A7R9FHU2"/>
<dbReference type="FunFam" id="3.30.230.70:FF:000008">
    <property type="entry name" value="polyribonucleotide nucleotidyltransferase 1, mitochondrial"/>
    <property type="match status" value="1"/>
</dbReference>
<organism evidence="8">
    <name type="scientific">Timema tahoe</name>
    <dbReference type="NCBI Taxonomy" id="61484"/>
    <lineage>
        <taxon>Eukaryota</taxon>
        <taxon>Metazoa</taxon>
        <taxon>Ecdysozoa</taxon>
        <taxon>Arthropoda</taxon>
        <taxon>Hexapoda</taxon>
        <taxon>Insecta</taxon>
        <taxon>Pterygota</taxon>
        <taxon>Neoptera</taxon>
        <taxon>Polyneoptera</taxon>
        <taxon>Phasmatodea</taxon>
        <taxon>Timematodea</taxon>
        <taxon>Timematoidea</taxon>
        <taxon>Timematidae</taxon>
        <taxon>Timema</taxon>
    </lineage>
</organism>
<dbReference type="GO" id="GO:0004654">
    <property type="term" value="F:polyribonucleotide nucleotidyltransferase activity"/>
    <property type="evidence" value="ECO:0007669"/>
    <property type="project" value="UniProtKB-EC"/>
</dbReference>
<keyword evidence="4" id="KW-0548">Nucleotidyltransferase</keyword>
<evidence type="ECO:0000256" key="5">
    <source>
        <dbReference type="ARBA" id="ARBA00022884"/>
    </source>
</evidence>
<dbReference type="CDD" id="cd11364">
    <property type="entry name" value="RNase_PH_PNPase_2"/>
    <property type="match status" value="1"/>
</dbReference>
<dbReference type="FunFam" id="2.40.50.140:FF:000113">
    <property type="entry name" value="polyribonucleotide nucleotidyltransferase 1, mitochondrial"/>
    <property type="match status" value="1"/>
</dbReference>
<dbReference type="GO" id="GO:0000965">
    <property type="term" value="P:mitochondrial RNA 3'-end processing"/>
    <property type="evidence" value="ECO:0007669"/>
    <property type="project" value="TreeGrafter"/>
</dbReference>
<dbReference type="SUPFAM" id="SSF55666">
    <property type="entry name" value="Ribonuclease PH domain 2-like"/>
    <property type="match status" value="2"/>
</dbReference>
<gene>
    <name evidence="8" type="ORF">TTEB3V08_LOCUS1605</name>
</gene>
<dbReference type="InterPro" id="IPR020568">
    <property type="entry name" value="Ribosomal_Su5_D2-typ_SF"/>
</dbReference>
<keyword evidence="3" id="KW-0808">Transferase</keyword>
<dbReference type="SUPFAM" id="SSF54791">
    <property type="entry name" value="Eukaryotic type KH-domain (KH-domain type I)"/>
    <property type="match status" value="1"/>
</dbReference>
<comment type="similarity">
    <text evidence="1">Belongs to the polyribonucleotide nucleotidyltransferase family.</text>
</comment>
<evidence type="ECO:0000259" key="7">
    <source>
        <dbReference type="PROSITE" id="PS50126"/>
    </source>
</evidence>
<dbReference type="InterPro" id="IPR003029">
    <property type="entry name" value="S1_domain"/>
</dbReference>
<dbReference type="PANTHER" id="PTHR11252:SF0">
    <property type="entry name" value="POLYRIBONUCLEOTIDE NUCLEOTIDYLTRANSFERASE 1, MITOCHONDRIAL"/>
    <property type="match status" value="1"/>
</dbReference>
<proteinExistence type="inferred from homology"/>
<evidence type="ECO:0000256" key="1">
    <source>
        <dbReference type="ARBA" id="ARBA00007404"/>
    </source>
</evidence>